<organism evidence="2 3">
    <name type="scientific">Maritimibacter harenae</name>
    <dbReference type="NCBI Taxonomy" id="2606218"/>
    <lineage>
        <taxon>Bacteria</taxon>
        <taxon>Pseudomonadati</taxon>
        <taxon>Pseudomonadota</taxon>
        <taxon>Alphaproteobacteria</taxon>
        <taxon>Rhodobacterales</taxon>
        <taxon>Roseobacteraceae</taxon>
        <taxon>Maritimibacter</taxon>
    </lineage>
</organism>
<protein>
    <submittedName>
        <fullName evidence="2">Uncharacterized protein</fullName>
    </submittedName>
</protein>
<reference evidence="2 3" key="1">
    <citation type="submission" date="2019-12" db="EMBL/GenBank/DDBJ databases">
        <title>Maritimibacter sp. nov. sp. isolated from sea sand.</title>
        <authorList>
            <person name="Kim J."/>
            <person name="Jeong S.E."/>
            <person name="Jung H.S."/>
            <person name="Jeon C.O."/>
        </authorList>
    </citation>
    <scope>NUCLEOTIDE SEQUENCE [LARGE SCALE GENOMIC DNA]</scope>
    <source>
        <strain evidence="2 3">DP07</strain>
    </source>
</reference>
<dbReference type="EMBL" id="WTUX01000012">
    <property type="protein sequence ID" value="MZR13541.1"/>
    <property type="molecule type" value="Genomic_DNA"/>
</dbReference>
<proteinExistence type="predicted"/>
<dbReference type="AlphaFoldDB" id="A0A845MA71"/>
<sequence length="88" mass="9332">MVVIENWDFLITEMAVLLGLAALVGLIAGLIMGSGRRKARRELEIARAELAACREAGQEQAAEIADLEIKLAEAQLVGKGTEPSGEKG</sequence>
<gene>
    <name evidence="2" type="ORF">GQE99_10990</name>
</gene>
<name>A0A845MA71_9RHOB</name>
<evidence type="ECO:0000256" key="1">
    <source>
        <dbReference type="SAM" id="Phobius"/>
    </source>
</evidence>
<dbReference type="RefSeq" id="WP_161351664.1">
    <property type="nucleotide sequence ID" value="NZ_WTUX01000012.1"/>
</dbReference>
<keyword evidence="1" id="KW-0472">Membrane</keyword>
<evidence type="ECO:0000313" key="3">
    <source>
        <dbReference type="Proteomes" id="UP000467322"/>
    </source>
</evidence>
<feature type="transmembrane region" description="Helical" evidence="1">
    <location>
        <begin position="14"/>
        <end position="33"/>
    </location>
</feature>
<comment type="caution">
    <text evidence="2">The sequence shown here is derived from an EMBL/GenBank/DDBJ whole genome shotgun (WGS) entry which is preliminary data.</text>
</comment>
<keyword evidence="1" id="KW-1133">Transmembrane helix</keyword>
<keyword evidence="1" id="KW-0812">Transmembrane</keyword>
<evidence type="ECO:0000313" key="2">
    <source>
        <dbReference type="EMBL" id="MZR13541.1"/>
    </source>
</evidence>
<accession>A0A845MA71</accession>
<dbReference type="Proteomes" id="UP000467322">
    <property type="component" value="Unassembled WGS sequence"/>
</dbReference>
<keyword evidence="3" id="KW-1185">Reference proteome</keyword>